<keyword evidence="1" id="KW-1133">Transmembrane helix</keyword>
<dbReference type="Proteomes" id="UP000518266">
    <property type="component" value="Unassembled WGS sequence"/>
</dbReference>
<protein>
    <submittedName>
        <fullName evidence="2">Uncharacterized protein</fullName>
    </submittedName>
</protein>
<evidence type="ECO:0000256" key="1">
    <source>
        <dbReference type="SAM" id="Phobius"/>
    </source>
</evidence>
<keyword evidence="3" id="KW-1185">Reference proteome</keyword>
<feature type="transmembrane region" description="Helical" evidence="1">
    <location>
        <begin position="29"/>
        <end position="47"/>
    </location>
</feature>
<name>A0A7J5XQV8_DISMA</name>
<keyword evidence="1" id="KW-0472">Membrane</keyword>
<dbReference type="AlphaFoldDB" id="A0A7J5XQV8"/>
<sequence length="281" mass="31976">MEEAQSCLTEVVLLVLHLFQLSLHQMNRGLPALVFLGQVSGALLLLLLHLLLKLLDFCLPALVVLILCLVRLALKFLSKVFLLLSDLFYFGLHQTGLGFPAQVFFGQLWCCSARSSENFCSCSLIWSLSCLTSVSQLFFSWPNDYFASAPVFFSQVFGELFLLLSHLVFQLFDIRLPAFVVLCQIIVLLLPVLIWPPPVLIWPPPFGLHRLLVFRDLFSLLFQLVHQLLDFLLQERRIFPPRLSHTQEFISSHHEQFDGLCVKLQETLIVLAVVCLLVALV</sequence>
<feature type="transmembrane region" description="Helical" evidence="1">
    <location>
        <begin position="54"/>
        <end position="74"/>
    </location>
</feature>
<reference evidence="2 3" key="1">
    <citation type="submission" date="2020-03" db="EMBL/GenBank/DDBJ databases">
        <title>Dissostichus mawsoni Genome sequencing and assembly.</title>
        <authorList>
            <person name="Park H."/>
        </authorList>
    </citation>
    <scope>NUCLEOTIDE SEQUENCE [LARGE SCALE GENOMIC DNA]</scope>
    <source>
        <strain evidence="2">DM0001</strain>
        <tissue evidence="2">Muscle</tissue>
    </source>
</reference>
<keyword evidence="1" id="KW-0812">Transmembrane</keyword>
<feature type="transmembrane region" description="Helical" evidence="1">
    <location>
        <begin position="176"/>
        <end position="197"/>
    </location>
</feature>
<proteinExistence type="predicted"/>
<feature type="transmembrane region" description="Helical" evidence="1">
    <location>
        <begin position="145"/>
        <end position="164"/>
    </location>
</feature>
<accession>A0A7J5XQV8</accession>
<evidence type="ECO:0000313" key="3">
    <source>
        <dbReference type="Proteomes" id="UP000518266"/>
    </source>
</evidence>
<feature type="transmembrane region" description="Helical" evidence="1">
    <location>
        <begin position="80"/>
        <end position="106"/>
    </location>
</feature>
<gene>
    <name evidence="2" type="ORF">F7725_010206</name>
</gene>
<comment type="caution">
    <text evidence="2">The sequence shown here is derived from an EMBL/GenBank/DDBJ whole genome shotgun (WGS) entry which is preliminary data.</text>
</comment>
<evidence type="ECO:0000313" key="2">
    <source>
        <dbReference type="EMBL" id="KAF3838438.1"/>
    </source>
</evidence>
<organism evidence="2 3">
    <name type="scientific">Dissostichus mawsoni</name>
    <name type="common">Antarctic cod</name>
    <dbReference type="NCBI Taxonomy" id="36200"/>
    <lineage>
        <taxon>Eukaryota</taxon>
        <taxon>Metazoa</taxon>
        <taxon>Chordata</taxon>
        <taxon>Craniata</taxon>
        <taxon>Vertebrata</taxon>
        <taxon>Euteleostomi</taxon>
        <taxon>Actinopterygii</taxon>
        <taxon>Neopterygii</taxon>
        <taxon>Teleostei</taxon>
        <taxon>Neoteleostei</taxon>
        <taxon>Acanthomorphata</taxon>
        <taxon>Eupercaria</taxon>
        <taxon>Perciformes</taxon>
        <taxon>Notothenioidei</taxon>
        <taxon>Nototheniidae</taxon>
        <taxon>Dissostichus</taxon>
    </lineage>
</organism>
<dbReference type="EMBL" id="JAAKFY010000022">
    <property type="protein sequence ID" value="KAF3838438.1"/>
    <property type="molecule type" value="Genomic_DNA"/>
</dbReference>
<feature type="transmembrane region" description="Helical" evidence="1">
    <location>
        <begin position="118"/>
        <end position="139"/>
    </location>
</feature>